<keyword evidence="2" id="KW-0282">Flagellum</keyword>
<dbReference type="EMBL" id="CP119312">
    <property type="protein sequence ID" value="WEK03289.1"/>
    <property type="molecule type" value="Genomic_DNA"/>
</dbReference>
<dbReference type="AlphaFoldDB" id="A0AAJ5VTY4"/>
<sequence length="144" mass="15796">MNDDMPRIVPVETMLVLVDQLIAVVTEENDALASGAPAALASTMRDKTRLGRELEHHVRLVRSGIPLDPAAPLELRQRLVERGQALTAIMAENADRLRGALVSTRRRVDAIMRALRQQETRPGPYSNTGRLQADSQPSQGGRLA</sequence>
<keyword evidence="2" id="KW-0969">Cilium</keyword>
<accession>A0AAJ5VTY4</accession>
<proteinExistence type="predicted"/>
<evidence type="ECO:0000256" key="1">
    <source>
        <dbReference type="SAM" id="MobiDB-lite"/>
    </source>
</evidence>
<keyword evidence="2" id="KW-0966">Cell projection</keyword>
<gene>
    <name evidence="2" type="ORF">P0Y65_13940</name>
</gene>
<organism evidence="2 3">
    <name type="scientific">Candidatus Devosia phytovorans</name>
    <dbReference type="NCBI Taxonomy" id="3121372"/>
    <lineage>
        <taxon>Bacteria</taxon>
        <taxon>Pseudomonadati</taxon>
        <taxon>Pseudomonadota</taxon>
        <taxon>Alphaproteobacteria</taxon>
        <taxon>Hyphomicrobiales</taxon>
        <taxon>Devosiaceae</taxon>
        <taxon>Devosia</taxon>
    </lineage>
</organism>
<feature type="compositionally biased region" description="Polar residues" evidence="1">
    <location>
        <begin position="125"/>
        <end position="144"/>
    </location>
</feature>
<reference evidence="2" key="1">
    <citation type="submission" date="2023-03" db="EMBL/GenBank/DDBJ databases">
        <title>Andean soil-derived lignocellulolytic bacterial consortium as a source of novel taxa and putative plastic-active enzymes.</title>
        <authorList>
            <person name="Diaz-Garcia L."/>
            <person name="Chuvochina M."/>
            <person name="Feuerriegel G."/>
            <person name="Bunk B."/>
            <person name="Sproer C."/>
            <person name="Streit W.R."/>
            <person name="Rodriguez L.M."/>
            <person name="Overmann J."/>
            <person name="Jimenez D.J."/>
        </authorList>
    </citation>
    <scope>NUCLEOTIDE SEQUENCE</scope>
    <source>
        <strain evidence="2">MAG 4196</strain>
    </source>
</reference>
<feature type="region of interest" description="Disordered" evidence="1">
    <location>
        <begin position="116"/>
        <end position="144"/>
    </location>
</feature>
<evidence type="ECO:0000313" key="3">
    <source>
        <dbReference type="Proteomes" id="UP001217476"/>
    </source>
</evidence>
<name>A0AAJ5VTY4_9HYPH</name>
<dbReference type="Proteomes" id="UP001217476">
    <property type="component" value="Chromosome"/>
</dbReference>
<protein>
    <submittedName>
        <fullName evidence="2">Flagellar protein FlgN</fullName>
    </submittedName>
</protein>
<evidence type="ECO:0000313" key="2">
    <source>
        <dbReference type="EMBL" id="WEK03289.1"/>
    </source>
</evidence>